<dbReference type="RefSeq" id="WP_379835968.1">
    <property type="nucleotide sequence ID" value="NZ_JBHRYQ010000001.1"/>
</dbReference>
<protein>
    <recommendedName>
        <fullName evidence="4">Leucine-binding protein domain-containing protein</fullName>
    </recommendedName>
</protein>
<name>A0ABV7YRW0_9BACT</name>
<proteinExistence type="predicted"/>
<comment type="caution">
    <text evidence="2">The sequence shown here is derived from an EMBL/GenBank/DDBJ whole genome shotgun (WGS) entry which is preliminary data.</text>
</comment>
<reference evidence="3" key="1">
    <citation type="journal article" date="2019" name="Int. J. Syst. Evol. Microbiol.">
        <title>The Global Catalogue of Microorganisms (GCM) 10K type strain sequencing project: providing services to taxonomists for standard genome sequencing and annotation.</title>
        <authorList>
            <consortium name="The Broad Institute Genomics Platform"/>
            <consortium name="The Broad Institute Genome Sequencing Center for Infectious Disease"/>
            <person name="Wu L."/>
            <person name="Ma J."/>
        </authorList>
    </citation>
    <scope>NUCLEOTIDE SEQUENCE [LARGE SCALE GENOMIC DNA]</scope>
    <source>
        <strain evidence="3">CECT 7956</strain>
    </source>
</reference>
<evidence type="ECO:0000256" key="1">
    <source>
        <dbReference type="SAM" id="SignalP"/>
    </source>
</evidence>
<dbReference type="InterPro" id="IPR011990">
    <property type="entry name" value="TPR-like_helical_dom_sf"/>
</dbReference>
<dbReference type="InterPro" id="IPR028082">
    <property type="entry name" value="Peripla_BP_I"/>
</dbReference>
<accession>A0ABV7YRW0</accession>
<dbReference type="EMBL" id="JBHRYQ010000001">
    <property type="protein sequence ID" value="MFC3810123.1"/>
    <property type="molecule type" value="Genomic_DNA"/>
</dbReference>
<dbReference type="SUPFAM" id="SSF53822">
    <property type="entry name" value="Periplasmic binding protein-like I"/>
    <property type="match status" value="1"/>
</dbReference>
<dbReference type="CDD" id="cd06268">
    <property type="entry name" value="PBP1_ABC_transporter_LIVBP-like"/>
    <property type="match status" value="1"/>
</dbReference>
<dbReference type="Gene3D" id="3.40.50.2300">
    <property type="match status" value="2"/>
</dbReference>
<dbReference type="Gene3D" id="1.25.40.10">
    <property type="entry name" value="Tetratricopeptide repeat domain"/>
    <property type="match status" value="1"/>
</dbReference>
<feature type="signal peptide" evidence="1">
    <location>
        <begin position="1"/>
        <end position="26"/>
    </location>
</feature>
<dbReference type="Proteomes" id="UP001595616">
    <property type="component" value="Unassembled WGS sequence"/>
</dbReference>
<keyword evidence="1" id="KW-0732">Signal</keyword>
<keyword evidence="3" id="KW-1185">Reference proteome</keyword>
<sequence length="557" mass="64646">MSKTFILEMTKGTLLFLVLVFQSAFAQLDDQKYLLEYKKGVQLFANNQFAEAQTKFSSLATRNYDNPVVPYAYFYNALSAKEKGNLYQSRVLFRQLFERFYDWDKIDDARIIYTELNFAENYYEEALKNLEIIQDPSFDGLKNEMLKKYIPKLRTISNLKDLYNKFPTQKIIAQELVSKIQSNKYNLKEDLELSDLLTNRFGLKDKKTGNEAEENKESYKSHTLKFAILLPFELSAEQSLITENQYVYDLYAGIQIAKDELKRKDIPVEVYAFDVKKSKSDFINIEKSGNLKSMDVFVGPLYPNPNEEATSFISTHNIIQVHPLSNNLSLISESKNIFLTQPSYTQQTKKTLEYIEQRNLEKSVSIYYGASRKDSVFAATYRREALKLGYKINAFKQFSGNYTKLFNEKGHVFFTGDELGAKLIRILKGQKIDCEVIMSATSFNWTNLNPNIFTENISLIYPEFIDQEKNTVANFNKTYFEKFGSAPSYYSCVGHDILLYFSKMLKDGKEIFKLNMEAGAYTDDYLLGGFDYSHRKNENEIVPIVKYNGSIFTEQHR</sequence>
<evidence type="ECO:0000313" key="3">
    <source>
        <dbReference type="Proteomes" id="UP001595616"/>
    </source>
</evidence>
<evidence type="ECO:0008006" key="4">
    <source>
        <dbReference type="Google" id="ProtNLM"/>
    </source>
</evidence>
<evidence type="ECO:0000313" key="2">
    <source>
        <dbReference type="EMBL" id="MFC3810123.1"/>
    </source>
</evidence>
<gene>
    <name evidence="2" type="ORF">ACFOOI_05625</name>
</gene>
<feature type="chain" id="PRO_5045180349" description="Leucine-binding protein domain-containing protein" evidence="1">
    <location>
        <begin position="27"/>
        <end position="557"/>
    </location>
</feature>
<organism evidence="2 3">
    <name type="scientific">Lacihabitans lacunae</name>
    <dbReference type="NCBI Taxonomy" id="1028214"/>
    <lineage>
        <taxon>Bacteria</taxon>
        <taxon>Pseudomonadati</taxon>
        <taxon>Bacteroidota</taxon>
        <taxon>Cytophagia</taxon>
        <taxon>Cytophagales</taxon>
        <taxon>Leadbetterellaceae</taxon>
        <taxon>Lacihabitans</taxon>
    </lineage>
</organism>